<evidence type="ECO:0000259" key="7">
    <source>
        <dbReference type="SMART" id="SM00925"/>
    </source>
</evidence>
<dbReference type="RefSeq" id="WP_037259482.1">
    <property type="nucleotide sequence ID" value="NZ_JALZ01000003.1"/>
</dbReference>
<gene>
    <name evidence="8" type="ORF">OCH239_12135</name>
</gene>
<dbReference type="AlphaFoldDB" id="X7ELB3"/>
<dbReference type="InterPro" id="IPR010611">
    <property type="entry name" value="3D_dom"/>
</dbReference>
<dbReference type="EMBL" id="JALZ01000003">
    <property type="protein sequence ID" value="ETX15913.1"/>
    <property type="molecule type" value="Genomic_DNA"/>
</dbReference>
<dbReference type="Proteomes" id="UP000022447">
    <property type="component" value="Unassembled WGS sequence"/>
</dbReference>
<dbReference type="GO" id="GO:0071555">
    <property type="term" value="P:cell wall organization"/>
    <property type="evidence" value="ECO:0007669"/>
    <property type="project" value="UniProtKB-KW"/>
</dbReference>
<dbReference type="PIRSF" id="PIRSF019422">
    <property type="entry name" value="MltA"/>
    <property type="match status" value="1"/>
</dbReference>
<keyword evidence="6" id="KW-0732">Signal</keyword>
<dbReference type="STRING" id="1449350.OCH239_12135"/>
<evidence type="ECO:0000256" key="2">
    <source>
        <dbReference type="ARBA" id="ARBA00012587"/>
    </source>
</evidence>
<feature type="chain" id="PRO_5004979928" description="peptidoglycan lytic exotransglycosylase" evidence="6">
    <location>
        <begin position="24"/>
        <end position="356"/>
    </location>
</feature>
<proteinExistence type="predicted"/>
<dbReference type="CDD" id="cd14668">
    <property type="entry name" value="mlta_B"/>
    <property type="match status" value="1"/>
</dbReference>
<dbReference type="GO" id="GO:0009253">
    <property type="term" value="P:peptidoglycan catabolic process"/>
    <property type="evidence" value="ECO:0007669"/>
    <property type="project" value="TreeGrafter"/>
</dbReference>
<dbReference type="Gene3D" id="2.40.40.10">
    <property type="entry name" value="RlpA-like domain"/>
    <property type="match status" value="1"/>
</dbReference>
<evidence type="ECO:0000256" key="6">
    <source>
        <dbReference type="SAM" id="SignalP"/>
    </source>
</evidence>
<comment type="catalytic activity">
    <reaction evidence="1">
        <text>Exolytic cleavage of the (1-&gt;4)-beta-glycosidic linkage between N-acetylmuramic acid (MurNAc) and N-acetylglucosamine (GlcNAc) residues in peptidoglycan, from either the reducing or the non-reducing ends of the peptidoglycan chains, with concomitant formation of a 1,6-anhydrobond in the MurNAc residue.</text>
        <dbReference type="EC" id="4.2.2.n1"/>
    </reaction>
</comment>
<evidence type="ECO:0000256" key="3">
    <source>
        <dbReference type="ARBA" id="ARBA00023239"/>
    </source>
</evidence>
<evidence type="ECO:0000256" key="4">
    <source>
        <dbReference type="ARBA" id="ARBA00023316"/>
    </source>
</evidence>
<dbReference type="Gene3D" id="2.40.240.50">
    <property type="entry name" value="Barwin-like endoglucanases"/>
    <property type="match status" value="1"/>
</dbReference>
<dbReference type="SUPFAM" id="SSF50685">
    <property type="entry name" value="Barwin-like endoglucanases"/>
    <property type="match status" value="1"/>
</dbReference>
<dbReference type="PANTHER" id="PTHR30124:SF0">
    <property type="entry name" value="MEMBRANE-BOUND LYTIC MUREIN TRANSGLYCOSYLASE A"/>
    <property type="match status" value="1"/>
</dbReference>
<dbReference type="GO" id="GO:0009254">
    <property type="term" value="P:peptidoglycan turnover"/>
    <property type="evidence" value="ECO:0007669"/>
    <property type="project" value="InterPro"/>
</dbReference>
<dbReference type="PANTHER" id="PTHR30124">
    <property type="entry name" value="MEMBRANE-BOUND LYTIC MUREIN TRANSGLYCOSYLASE A"/>
    <property type="match status" value="1"/>
</dbReference>
<keyword evidence="4" id="KW-0961">Cell wall biogenesis/degradation</keyword>
<dbReference type="InterPro" id="IPR026044">
    <property type="entry name" value="MltA"/>
</dbReference>
<sequence>MTARIGAALLAGIWAMAADPAQATGALDGDAPVAHTILDFSDLDGWAADDHSAALDAFLVTCRDLNDPDWTALCAAAEDHRDVARNFFELFFRPVLITEGSAEALFTGYFEPELDGAPHASPRFRYPIYRMPPEAEAAEQWLSRREILSGSEMSGRGLEIAWVDDPVELFFLQIQGSGRIRFPDGRVVRVGYGGANGHEYKSVGQELVRRGMFEAHEVSAGTIKEWVRTHPTKGEELLLHNPSYVFFREVSEVPADRGPLGAMNRSVTPRRSVAVDPAYTPLGAPVWVEKDGGVPMRRLMIAQDTGSAIKGAQRADIFVGTGDEAGATAGTFRDAGRMVVLLPIQRAYALLPELLE</sequence>
<dbReference type="Pfam" id="PF03562">
    <property type="entry name" value="MltA"/>
    <property type="match status" value="1"/>
</dbReference>
<dbReference type="Pfam" id="PF06725">
    <property type="entry name" value="3D"/>
    <property type="match status" value="1"/>
</dbReference>
<dbReference type="GO" id="GO:0008933">
    <property type="term" value="F:peptidoglycan lytic transglycosylase activity"/>
    <property type="evidence" value="ECO:0007669"/>
    <property type="project" value="TreeGrafter"/>
</dbReference>
<dbReference type="InterPro" id="IPR005300">
    <property type="entry name" value="MltA_B"/>
</dbReference>
<dbReference type="CDD" id="cd14485">
    <property type="entry name" value="mltA_like_LT_A"/>
    <property type="match status" value="1"/>
</dbReference>
<protein>
    <recommendedName>
        <fullName evidence="2">peptidoglycan lytic exotransglycosylase</fullName>
        <ecNumber evidence="2">4.2.2.n1</ecNumber>
    </recommendedName>
    <alternativeName>
        <fullName evidence="5">Murein hydrolase A</fullName>
    </alternativeName>
</protein>
<feature type="signal peptide" evidence="6">
    <location>
        <begin position="1"/>
        <end position="23"/>
    </location>
</feature>
<evidence type="ECO:0000256" key="5">
    <source>
        <dbReference type="ARBA" id="ARBA00030918"/>
    </source>
</evidence>
<dbReference type="PATRIC" id="fig|1449350.3.peg.1040"/>
<dbReference type="EC" id="4.2.2.n1" evidence="2"/>
<reference evidence="8 9" key="1">
    <citation type="submission" date="2014-01" db="EMBL/GenBank/DDBJ databases">
        <title>Roseivivax halodurans JCM 10272 Genome Sequencing.</title>
        <authorList>
            <person name="Lai Q."/>
            <person name="Li G."/>
            <person name="Shao Z."/>
        </authorList>
    </citation>
    <scope>NUCLEOTIDE SEQUENCE [LARGE SCALE GENOMIC DNA]</scope>
    <source>
        <strain evidence="8 9">JCM 10272</strain>
    </source>
</reference>
<dbReference type="OrthoDB" id="9783686at2"/>
<keyword evidence="9" id="KW-1185">Reference proteome</keyword>
<evidence type="ECO:0000256" key="1">
    <source>
        <dbReference type="ARBA" id="ARBA00001420"/>
    </source>
</evidence>
<dbReference type="InterPro" id="IPR036908">
    <property type="entry name" value="RlpA-like_sf"/>
</dbReference>
<dbReference type="GO" id="GO:0004553">
    <property type="term" value="F:hydrolase activity, hydrolyzing O-glycosyl compounds"/>
    <property type="evidence" value="ECO:0007669"/>
    <property type="project" value="InterPro"/>
</dbReference>
<feature type="domain" description="Lytic transglycosylase MltA" evidence="7">
    <location>
        <begin position="113"/>
        <end position="248"/>
    </location>
</feature>
<name>X7ELB3_9RHOB</name>
<evidence type="ECO:0000313" key="8">
    <source>
        <dbReference type="EMBL" id="ETX15913.1"/>
    </source>
</evidence>
<comment type="caution">
    <text evidence="8">The sequence shown here is derived from an EMBL/GenBank/DDBJ whole genome shotgun (WGS) entry which is preliminary data.</text>
</comment>
<evidence type="ECO:0000313" key="9">
    <source>
        <dbReference type="Proteomes" id="UP000022447"/>
    </source>
</evidence>
<accession>X7ELB3</accession>
<dbReference type="SMART" id="SM00925">
    <property type="entry name" value="MltA"/>
    <property type="match status" value="1"/>
</dbReference>
<keyword evidence="3" id="KW-0456">Lyase</keyword>
<dbReference type="eggNOG" id="COG2821">
    <property type="taxonomic scope" value="Bacteria"/>
</dbReference>
<dbReference type="GO" id="GO:0019867">
    <property type="term" value="C:outer membrane"/>
    <property type="evidence" value="ECO:0007669"/>
    <property type="project" value="InterPro"/>
</dbReference>
<organism evidence="8 9">
    <name type="scientific">Roseivivax halodurans JCM 10272</name>
    <dbReference type="NCBI Taxonomy" id="1449350"/>
    <lineage>
        <taxon>Bacteria</taxon>
        <taxon>Pseudomonadati</taxon>
        <taxon>Pseudomonadota</taxon>
        <taxon>Alphaproteobacteria</taxon>
        <taxon>Rhodobacterales</taxon>
        <taxon>Roseobacteraceae</taxon>
        <taxon>Roseivivax</taxon>
    </lineage>
</organism>